<dbReference type="Gene3D" id="3.30.160.60">
    <property type="entry name" value="Classic Zinc Finger"/>
    <property type="match status" value="1"/>
</dbReference>
<dbReference type="PROSITE" id="PS00028">
    <property type="entry name" value="ZINC_FINGER_C2H2_1"/>
    <property type="match status" value="1"/>
</dbReference>
<dbReference type="Proteomes" id="UP001172102">
    <property type="component" value="Unassembled WGS sequence"/>
</dbReference>
<keyword evidence="1" id="KW-0862">Zinc</keyword>
<keyword evidence="1" id="KW-0863">Zinc-finger</keyword>
<evidence type="ECO:0000313" key="5">
    <source>
        <dbReference type="Proteomes" id="UP001172102"/>
    </source>
</evidence>
<evidence type="ECO:0000256" key="2">
    <source>
        <dbReference type="SAM" id="MobiDB-lite"/>
    </source>
</evidence>
<dbReference type="GO" id="GO:0008270">
    <property type="term" value="F:zinc ion binding"/>
    <property type="evidence" value="ECO:0007669"/>
    <property type="project" value="UniProtKB-KW"/>
</dbReference>
<dbReference type="AlphaFoldDB" id="A0AA40E9W1"/>
<evidence type="ECO:0000313" key="4">
    <source>
        <dbReference type="EMBL" id="KAK0729471.1"/>
    </source>
</evidence>
<feature type="region of interest" description="Disordered" evidence="2">
    <location>
        <begin position="191"/>
        <end position="229"/>
    </location>
</feature>
<dbReference type="PROSITE" id="PS50157">
    <property type="entry name" value="ZINC_FINGER_C2H2_2"/>
    <property type="match status" value="1"/>
</dbReference>
<keyword evidence="1" id="KW-0479">Metal-binding</keyword>
<reference evidence="4" key="1">
    <citation type="submission" date="2023-06" db="EMBL/GenBank/DDBJ databases">
        <title>Genome-scale phylogeny and comparative genomics of the fungal order Sordariales.</title>
        <authorList>
            <consortium name="Lawrence Berkeley National Laboratory"/>
            <person name="Hensen N."/>
            <person name="Bonometti L."/>
            <person name="Westerberg I."/>
            <person name="Brannstrom I.O."/>
            <person name="Guillou S."/>
            <person name="Cros-Aarteil S."/>
            <person name="Calhoun S."/>
            <person name="Haridas S."/>
            <person name="Kuo A."/>
            <person name="Mondo S."/>
            <person name="Pangilinan J."/>
            <person name="Riley R."/>
            <person name="Labutti K."/>
            <person name="Andreopoulos B."/>
            <person name="Lipzen A."/>
            <person name="Chen C."/>
            <person name="Yanf M."/>
            <person name="Daum C."/>
            <person name="Ng V."/>
            <person name="Clum A."/>
            <person name="Steindorff A."/>
            <person name="Ohm R."/>
            <person name="Martin F."/>
            <person name="Silar P."/>
            <person name="Natvig D."/>
            <person name="Lalanne C."/>
            <person name="Gautier V."/>
            <person name="Ament-Velasquez S.L."/>
            <person name="Kruys A."/>
            <person name="Hutchinson M.I."/>
            <person name="Powell A.J."/>
            <person name="Barry K."/>
            <person name="Miller A.N."/>
            <person name="Grigoriev I.V."/>
            <person name="Debuchy R."/>
            <person name="Gladieux P."/>
            <person name="Thoren M.H."/>
            <person name="Johannesson H."/>
        </authorList>
    </citation>
    <scope>NUCLEOTIDE SEQUENCE</scope>
    <source>
        <strain evidence="4">SMH4607-1</strain>
    </source>
</reference>
<keyword evidence="5" id="KW-1185">Reference proteome</keyword>
<evidence type="ECO:0000256" key="1">
    <source>
        <dbReference type="PROSITE-ProRule" id="PRU00042"/>
    </source>
</evidence>
<protein>
    <recommendedName>
        <fullName evidence="3">C2H2-type domain-containing protein</fullName>
    </recommendedName>
</protein>
<dbReference type="SUPFAM" id="SSF57667">
    <property type="entry name" value="beta-beta-alpha zinc fingers"/>
    <property type="match status" value="1"/>
</dbReference>
<dbReference type="EMBL" id="JAUKUA010000001">
    <property type="protein sequence ID" value="KAK0729471.1"/>
    <property type="molecule type" value="Genomic_DNA"/>
</dbReference>
<dbReference type="SMART" id="SM00355">
    <property type="entry name" value="ZnF_C2H2"/>
    <property type="match status" value="2"/>
</dbReference>
<sequence>MVCPKRQSQILCTPLAEFHTIPLVDFAAPPGPSGDTAALATFRLDALDAPLNPTTMVDPTLLAQGAELANSIGDLGGPAGGCPGAAGSDRDFDSLIYQNAGSDLASGPPFPYIGGGLPVIGFDPWANQSDWAFGQPNIGGPSGLRPIVPALGPVPVPLPAPPVAGPRHVCPIPGCTRSYKRRADLDRHMRKHDANAPRYPCPSPDCSRKGGNGFVRKDKLMEHRRRLGH</sequence>
<proteinExistence type="predicted"/>
<evidence type="ECO:0000259" key="3">
    <source>
        <dbReference type="PROSITE" id="PS50157"/>
    </source>
</evidence>
<accession>A0AA40E9W1</accession>
<organism evidence="4 5">
    <name type="scientific">Lasiosphaeris hirsuta</name>
    <dbReference type="NCBI Taxonomy" id="260670"/>
    <lineage>
        <taxon>Eukaryota</taxon>
        <taxon>Fungi</taxon>
        <taxon>Dikarya</taxon>
        <taxon>Ascomycota</taxon>
        <taxon>Pezizomycotina</taxon>
        <taxon>Sordariomycetes</taxon>
        <taxon>Sordariomycetidae</taxon>
        <taxon>Sordariales</taxon>
        <taxon>Lasiosphaeriaceae</taxon>
        <taxon>Lasiosphaeris</taxon>
    </lineage>
</organism>
<gene>
    <name evidence="4" type="ORF">B0H67DRAFT_558890</name>
</gene>
<name>A0AA40E9W1_9PEZI</name>
<feature type="domain" description="C2H2-type" evidence="3">
    <location>
        <begin position="168"/>
        <end position="197"/>
    </location>
</feature>
<comment type="caution">
    <text evidence="4">The sequence shown here is derived from an EMBL/GenBank/DDBJ whole genome shotgun (WGS) entry which is preliminary data.</text>
</comment>
<dbReference type="InterPro" id="IPR013087">
    <property type="entry name" value="Znf_C2H2_type"/>
</dbReference>
<dbReference type="InterPro" id="IPR036236">
    <property type="entry name" value="Znf_C2H2_sf"/>
</dbReference>